<proteinExistence type="predicted"/>
<feature type="chain" id="PRO_5040471668" description="Extracellular membrane protein CFEM domain-containing protein" evidence="2">
    <location>
        <begin position="19"/>
        <end position="194"/>
    </location>
</feature>
<reference evidence="3" key="1">
    <citation type="journal article" date="2020" name="Fungal Divers.">
        <title>Resolving the Mortierellaceae phylogeny through synthesis of multi-gene phylogenetics and phylogenomics.</title>
        <authorList>
            <person name="Vandepol N."/>
            <person name="Liber J."/>
            <person name="Desiro A."/>
            <person name="Na H."/>
            <person name="Kennedy M."/>
            <person name="Barry K."/>
            <person name="Grigoriev I.V."/>
            <person name="Miller A.N."/>
            <person name="O'Donnell K."/>
            <person name="Stajich J.E."/>
            <person name="Bonito G."/>
        </authorList>
    </citation>
    <scope>NUCLEOTIDE SEQUENCE</scope>
    <source>
        <strain evidence="3">NVP60</strain>
    </source>
</reference>
<accession>A0A9P6R6M9</accession>
<name>A0A9P6R6M9_9FUNG</name>
<evidence type="ECO:0000313" key="4">
    <source>
        <dbReference type="Proteomes" id="UP000823405"/>
    </source>
</evidence>
<organism evidence="3 4">
    <name type="scientific">Linnemannia gamsii</name>
    <dbReference type="NCBI Taxonomy" id="64522"/>
    <lineage>
        <taxon>Eukaryota</taxon>
        <taxon>Fungi</taxon>
        <taxon>Fungi incertae sedis</taxon>
        <taxon>Mucoromycota</taxon>
        <taxon>Mortierellomycotina</taxon>
        <taxon>Mortierellomycetes</taxon>
        <taxon>Mortierellales</taxon>
        <taxon>Mortierellaceae</taxon>
        <taxon>Linnemannia</taxon>
    </lineage>
</organism>
<dbReference type="OrthoDB" id="10461923at2759"/>
<keyword evidence="4" id="KW-1185">Reference proteome</keyword>
<gene>
    <name evidence="3" type="ORF">BGZ97_012196</name>
</gene>
<comment type="caution">
    <text evidence="3">The sequence shown here is derived from an EMBL/GenBank/DDBJ whole genome shotgun (WGS) entry which is preliminary data.</text>
</comment>
<evidence type="ECO:0000256" key="1">
    <source>
        <dbReference type="SAM" id="MobiDB-lite"/>
    </source>
</evidence>
<feature type="compositionally biased region" description="Low complexity" evidence="1">
    <location>
        <begin position="147"/>
        <end position="164"/>
    </location>
</feature>
<dbReference type="AlphaFoldDB" id="A0A9P6R6M9"/>
<feature type="region of interest" description="Disordered" evidence="1">
    <location>
        <begin position="116"/>
        <end position="169"/>
    </location>
</feature>
<evidence type="ECO:0000313" key="3">
    <source>
        <dbReference type="EMBL" id="KAG0310957.1"/>
    </source>
</evidence>
<feature type="compositionally biased region" description="Polar residues" evidence="1">
    <location>
        <begin position="137"/>
        <end position="146"/>
    </location>
</feature>
<evidence type="ECO:0000256" key="2">
    <source>
        <dbReference type="SAM" id="SignalP"/>
    </source>
</evidence>
<keyword evidence="2" id="KW-0732">Signal</keyword>
<protein>
    <recommendedName>
        <fullName evidence="5">Extracellular membrane protein CFEM domain-containing protein</fullName>
    </recommendedName>
</protein>
<evidence type="ECO:0008006" key="5">
    <source>
        <dbReference type="Google" id="ProtNLM"/>
    </source>
</evidence>
<sequence>MFAIVLAALSGPASVVSAQTVPVTEACLQCYSIAGTAVSPTCTPELLLTNNLPAEMTPQEKICFCPLAETTTDWLLSCVKPGACTTENIDNLYSAYTAPEFRDIVCSTGGAPPPSVPIPSPVSSSSVGPAPLPPSATSSVVTQTRGTPAVTTTTSSPAAPSPTTNDAAGARFGGSSQVLTGLTIVVVAAAHALF</sequence>
<dbReference type="Proteomes" id="UP000823405">
    <property type="component" value="Unassembled WGS sequence"/>
</dbReference>
<feature type="signal peptide" evidence="2">
    <location>
        <begin position="1"/>
        <end position="18"/>
    </location>
</feature>
<dbReference type="EMBL" id="JAAAIN010000776">
    <property type="protein sequence ID" value="KAG0310957.1"/>
    <property type="molecule type" value="Genomic_DNA"/>
</dbReference>